<keyword evidence="1" id="KW-0472">Membrane</keyword>
<proteinExistence type="predicted"/>
<evidence type="ECO:0000256" key="1">
    <source>
        <dbReference type="SAM" id="Phobius"/>
    </source>
</evidence>
<name>A0A8R7RBL2_TRIUA</name>
<protein>
    <submittedName>
        <fullName evidence="2">Uncharacterized protein</fullName>
    </submittedName>
</protein>
<dbReference type="EnsemblPlants" id="TuG1812S0000215500.01.T02">
    <property type="protein sequence ID" value="TuG1812S0000215500.01.T02.s_cds23595"/>
    <property type="gene ID" value="TuG1812S0000215500.01"/>
</dbReference>
<evidence type="ECO:0000313" key="2">
    <source>
        <dbReference type="EnsemblPlants" id="TuG1812S0000215500.01.T02.s_cds23595"/>
    </source>
</evidence>
<dbReference type="AlphaFoldDB" id="A0A8R7RBL2"/>
<organism evidence="2 3">
    <name type="scientific">Triticum urartu</name>
    <name type="common">Red wild einkorn</name>
    <name type="synonym">Crithodium urartu</name>
    <dbReference type="NCBI Taxonomy" id="4572"/>
    <lineage>
        <taxon>Eukaryota</taxon>
        <taxon>Viridiplantae</taxon>
        <taxon>Streptophyta</taxon>
        <taxon>Embryophyta</taxon>
        <taxon>Tracheophyta</taxon>
        <taxon>Spermatophyta</taxon>
        <taxon>Magnoliopsida</taxon>
        <taxon>Liliopsida</taxon>
        <taxon>Poales</taxon>
        <taxon>Poaceae</taxon>
        <taxon>BOP clade</taxon>
        <taxon>Pooideae</taxon>
        <taxon>Triticodae</taxon>
        <taxon>Triticeae</taxon>
        <taxon>Triticinae</taxon>
        <taxon>Triticum</taxon>
    </lineage>
</organism>
<keyword evidence="1" id="KW-0812">Transmembrane</keyword>
<dbReference type="Gramene" id="TuG1812S0000215500.01.T02">
    <property type="protein sequence ID" value="TuG1812S0000215500.01.T02.s_cds23595"/>
    <property type="gene ID" value="TuG1812S0000215500.01"/>
</dbReference>
<sequence length="78" mass="9285">MLTLLYLVNKRAVCIFLMQRPGNHPFSKKKICMHTMFSLHVSNYHLFICVIVYTSCLLYLYTRFYISIVEVLTTMLRC</sequence>
<reference evidence="3" key="1">
    <citation type="journal article" date="2013" name="Nature">
        <title>Draft genome of the wheat A-genome progenitor Triticum urartu.</title>
        <authorList>
            <person name="Ling H.Q."/>
            <person name="Zhao S."/>
            <person name="Liu D."/>
            <person name="Wang J."/>
            <person name="Sun H."/>
            <person name="Zhang C."/>
            <person name="Fan H."/>
            <person name="Li D."/>
            <person name="Dong L."/>
            <person name="Tao Y."/>
            <person name="Gao C."/>
            <person name="Wu H."/>
            <person name="Li Y."/>
            <person name="Cui Y."/>
            <person name="Guo X."/>
            <person name="Zheng S."/>
            <person name="Wang B."/>
            <person name="Yu K."/>
            <person name="Liang Q."/>
            <person name="Yang W."/>
            <person name="Lou X."/>
            <person name="Chen J."/>
            <person name="Feng M."/>
            <person name="Jian J."/>
            <person name="Zhang X."/>
            <person name="Luo G."/>
            <person name="Jiang Y."/>
            <person name="Liu J."/>
            <person name="Wang Z."/>
            <person name="Sha Y."/>
            <person name="Zhang B."/>
            <person name="Wu H."/>
            <person name="Tang D."/>
            <person name="Shen Q."/>
            <person name="Xue P."/>
            <person name="Zou S."/>
            <person name="Wang X."/>
            <person name="Liu X."/>
            <person name="Wang F."/>
            <person name="Yang Y."/>
            <person name="An X."/>
            <person name="Dong Z."/>
            <person name="Zhang K."/>
            <person name="Zhang X."/>
            <person name="Luo M.C."/>
            <person name="Dvorak J."/>
            <person name="Tong Y."/>
            <person name="Wang J."/>
            <person name="Yang H."/>
            <person name="Li Z."/>
            <person name="Wang D."/>
            <person name="Zhang A."/>
            <person name="Wang J."/>
        </authorList>
    </citation>
    <scope>NUCLEOTIDE SEQUENCE</scope>
    <source>
        <strain evidence="3">cv. G1812</strain>
    </source>
</reference>
<reference evidence="2" key="2">
    <citation type="submission" date="2022-06" db="UniProtKB">
        <authorList>
            <consortium name="EnsemblPlants"/>
        </authorList>
    </citation>
    <scope>IDENTIFICATION</scope>
</reference>
<dbReference type="Proteomes" id="UP000015106">
    <property type="component" value="Unassembled WGS sequence"/>
</dbReference>
<evidence type="ECO:0000313" key="3">
    <source>
        <dbReference type="Proteomes" id="UP000015106"/>
    </source>
</evidence>
<keyword evidence="3" id="KW-1185">Reference proteome</keyword>
<feature type="transmembrane region" description="Helical" evidence="1">
    <location>
        <begin position="44"/>
        <end position="62"/>
    </location>
</feature>
<accession>A0A8R7RBL2</accession>
<keyword evidence="1" id="KW-1133">Transmembrane helix</keyword>